<keyword evidence="2 5" id="KW-0012">Acyltransferase</keyword>
<protein>
    <submittedName>
        <fullName evidence="5">3-oxoacyl-[acyl-carrier-protein] synthase, KASIII</fullName>
        <ecNumber evidence="5">2.3.1.180</ecNumber>
    </submittedName>
</protein>
<keyword evidence="1 5" id="KW-0808">Transferase</keyword>
<evidence type="ECO:0000313" key="5">
    <source>
        <dbReference type="EMBL" id="CAA9358878.1"/>
    </source>
</evidence>
<dbReference type="GO" id="GO:0033818">
    <property type="term" value="F:beta-ketoacyl-acyl-carrier-protein synthase III activity"/>
    <property type="evidence" value="ECO:0007669"/>
    <property type="project" value="UniProtKB-EC"/>
</dbReference>
<feature type="domain" description="Beta-ketoacyl-[acyl-carrier-protein] synthase III N-terminal" evidence="4">
    <location>
        <begin position="108"/>
        <end position="186"/>
    </location>
</feature>
<name>A0A6J4MGD5_9BACT</name>
<feature type="domain" description="Beta-ketoacyl-[acyl-carrier-protein] synthase III C-terminal" evidence="3">
    <location>
        <begin position="239"/>
        <end position="328"/>
    </location>
</feature>
<dbReference type="EC" id="2.3.1.180" evidence="5"/>
<evidence type="ECO:0000256" key="1">
    <source>
        <dbReference type="ARBA" id="ARBA00022679"/>
    </source>
</evidence>
<dbReference type="PANTHER" id="PTHR34069">
    <property type="entry name" value="3-OXOACYL-[ACYL-CARRIER-PROTEIN] SYNTHASE 3"/>
    <property type="match status" value="1"/>
</dbReference>
<proteinExistence type="predicted"/>
<dbReference type="GO" id="GO:0004315">
    <property type="term" value="F:3-oxoacyl-[acyl-carrier-protein] synthase activity"/>
    <property type="evidence" value="ECO:0007669"/>
    <property type="project" value="InterPro"/>
</dbReference>
<dbReference type="GO" id="GO:0044550">
    <property type="term" value="P:secondary metabolite biosynthetic process"/>
    <property type="evidence" value="ECO:0007669"/>
    <property type="project" value="TreeGrafter"/>
</dbReference>
<dbReference type="Pfam" id="PF08541">
    <property type="entry name" value="ACP_syn_III_C"/>
    <property type="match status" value="1"/>
</dbReference>
<gene>
    <name evidence="5" type="ORF">AVDCRST_MAG89-3613</name>
</gene>
<dbReference type="PANTHER" id="PTHR34069:SF2">
    <property type="entry name" value="BETA-KETOACYL-[ACYL-CARRIER-PROTEIN] SYNTHASE III"/>
    <property type="match status" value="1"/>
</dbReference>
<organism evidence="5">
    <name type="scientific">uncultured Gemmatimonadota bacterium</name>
    <dbReference type="NCBI Taxonomy" id="203437"/>
    <lineage>
        <taxon>Bacteria</taxon>
        <taxon>Pseudomonadati</taxon>
        <taxon>Gemmatimonadota</taxon>
        <taxon>environmental samples</taxon>
    </lineage>
</organism>
<evidence type="ECO:0000256" key="2">
    <source>
        <dbReference type="ARBA" id="ARBA00023315"/>
    </source>
</evidence>
<dbReference type="Gene3D" id="3.40.47.10">
    <property type="match status" value="1"/>
</dbReference>
<sequence>MREAIISGTGSFVPDCVVSNAELSARLGEDIDPFVSGVLGIRERRVCGPGESTADLAEAAARSALADAGIVADDIDLLIVSTDTPEYISPATSSVLHGRLEMHRAGTFDVNSACSGFVTALDAAWKYIRADDRYQRVLVVAVYAMSKFLDPHDKKTATIFADGAGAVVLEASSEPGLLASELRADGKLAQGMGVFAGGTAEPITDEVLRAGVRNRLRFVEKYPREVNEEGWPSIVRSTLERAGYRVEDVDLWLWTQVNRSTIQVVMDSLGMPMEKAHTVMDKWGYTGSACLPMALDDAIGAGRLHPGDLVVLTGSGAGLAMGCVVMRWNPEAALRHG</sequence>
<dbReference type="InterPro" id="IPR013751">
    <property type="entry name" value="ACP_syn_III_N"/>
</dbReference>
<reference evidence="5" key="1">
    <citation type="submission" date="2020-02" db="EMBL/GenBank/DDBJ databases">
        <authorList>
            <person name="Meier V. D."/>
        </authorList>
    </citation>
    <scope>NUCLEOTIDE SEQUENCE</scope>
    <source>
        <strain evidence="5">AVDCRST_MAG89</strain>
    </source>
</reference>
<dbReference type="Pfam" id="PF08545">
    <property type="entry name" value="ACP_syn_III"/>
    <property type="match status" value="1"/>
</dbReference>
<dbReference type="SUPFAM" id="SSF53901">
    <property type="entry name" value="Thiolase-like"/>
    <property type="match status" value="1"/>
</dbReference>
<dbReference type="CDD" id="cd00830">
    <property type="entry name" value="KAS_III"/>
    <property type="match status" value="1"/>
</dbReference>
<dbReference type="InterPro" id="IPR016039">
    <property type="entry name" value="Thiolase-like"/>
</dbReference>
<evidence type="ECO:0000259" key="3">
    <source>
        <dbReference type="Pfam" id="PF08541"/>
    </source>
</evidence>
<dbReference type="EMBL" id="CADCTV010000755">
    <property type="protein sequence ID" value="CAA9358878.1"/>
    <property type="molecule type" value="Genomic_DNA"/>
</dbReference>
<accession>A0A6J4MGD5</accession>
<evidence type="ECO:0000259" key="4">
    <source>
        <dbReference type="Pfam" id="PF08545"/>
    </source>
</evidence>
<dbReference type="AlphaFoldDB" id="A0A6J4MGD5"/>
<dbReference type="GO" id="GO:0006633">
    <property type="term" value="P:fatty acid biosynthetic process"/>
    <property type="evidence" value="ECO:0007669"/>
    <property type="project" value="InterPro"/>
</dbReference>
<dbReference type="InterPro" id="IPR013747">
    <property type="entry name" value="ACP_syn_III_C"/>
</dbReference>